<feature type="domain" description="Tyrosine specific protein phosphatases" evidence="6">
    <location>
        <begin position="1"/>
        <end position="68"/>
    </location>
</feature>
<dbReference type="GO" id="GO:0043409">
    <property type="term" value="P:negative regulation of MAPK cascade"/>
    <property type="evidence" value="ECO:0007669"/>
    <property type="project" value="TreeGrafter"/>
</dbReference>
<dbReference type="InterPro" id="IPR029021">
    <property type="entry name" value="Prot-tyrosine_phosphatase-like"/>
</dbReference>
<name>A0A8K0UHI7_9AGAR</name>
<proteinExistence type="inferred from homology"/>
<dbReference type="EMBL" id="JAEVFJ010000033">
    <property type="protein sequence ID" value="KAH8092206.1"/>
    <property type="molecule type" value="Genomic_DNA"/>
</dbReference>
<feature type="non-terminal residue" evidence="7">
    <location>
        <position position="73"/>
    </location>
</feature>
<dbReference type="Gene3D" id="3.90.190.10">
    <property type="entry name" value="Protein tyrosine phosphatase superfamily"/>
    <property type="match status" value="1"/>
</dbReference>
<dbReference type="Pfam" id="PF00782">
    <property type="entry name" value="DSPc"/>
    <property type="match status" value="1"/>
</dbReference>
<evidence type="ECO:0000256" key="1">
    <source>
        <dbReference type="ARBA" id="ARBA00008601"/>
    </source>
</evidence>
<keyword evidence="8" id="KW-1185">Reference proteome</keyword>
<dbReference type="InterPro" id="IPR000340">
    <property type="entry name" value="Dual-sp_phosphatase_cat-dom"/>
</dbReference>
<evidence type="ECO:0000256" key="2">
    <source>
        <dbReference type="ARBA" id="ARBA00013064"/>
    </source>
</evidence>
<dbReference type="EC" id="3.1.3.48" evidence="2"/>
<organism evidence="7 8">
    <name type="scientific">Cristinia sonorae</name>
    <dbReference type="NCBI Taxonomy" id="1940300"/>
    <lineage>
        <taxon>Eukaryota</taxon>
        <taxon>Fungi</taxon>
        <taxon>Dikarya</taxon>
        <taxon>Basidiomycota</taxon>
        <taxon>Agaricomycotina</taxon>
        <taxon>Agaricomycetes</taxon>
        <taxon>Agaricomycetidae</taxon>
        <taxon>Agaricales</taxon>
        <taxon>Pleurotineae</taxon>
        <taxon>Stephanosporaceae</taxon>
        <taxon>Cristinia</taxon>
    </lineage>
</organism>
<dbReference type="PROSITE" id="PS50056">
    <property type="entry name" value="TYR_PHOSPHATASE_2"/>
    <property type="match status" value="1"/>
</dbReference>
<feature type="non-terminal residue" evidence="7">
    <location>
        <position position="1"/>
    </location>
</feature>
<feature type="domain" description="Tyrosine-protein phosphatase" evidence="5">
    <location>
        <begin position="1"/>
        <end position="73"/>
    </location>
</feature>
<dbReference type="SUPFAM" id="SSF52799">
    <property type="entry name" value="(Phosphotyrosine protein) phosphatases II"/>
    <property type="match status" value="1"/>
</dbReference>
<evidence type="ECO:0000256" key="4">
    <source>
        <dbReference type="ARBA" id="ARBA00022912"/>
    </source>
</evidence>
<accession>A0A8K0UHI7</accession>
<sequence>LDRAVDAIVAARDRVGCKILVHCSAAVSRSPTVVTAYLMKECGMTLKEALGAVVRKRAAVNPNQGLFKQLKAL</sequence>
<dbReference type="InterPro" id="IPR000387">
    <property type="entry name" value="Tyr_Pase_dom"/>
</dbReference>
<evidence type="ECO:0000313" key="8">
    <source>
        <dbReference type="Proteomes" id="UP000813824"/>
    </source>
</evidence>
<dbReference type="GO" id="GO:0005737">
    <property type="term" value="C:cytoplasm"/>
    <property type="evidence" value="ECO:0007669"/>
    <property type="project" value="TreeGrafter"/>
</dbReference>
<dbReference type="CDD" id="cd14498">
    <property type="entry name" value="DSP"/>
    <property type="match status" value="1"/>
</dbReference>
<evidence type="ECO:0000259" key="5">
    <source>
        <dbReference type="PROSITE" id="PS50054"/>
    </source>
</evidence>
<comment type="caution">
    <text evidence="7">The sequence shown here is derived from an EMBL/GenBank/DDBJ whole genome shotgun (WGS) entry which is preliminary data.</text>
</comment>
<dbReference type="GO" id="GO:0017017">
    <property type="term" value="F:MAP kinase tyrosine/serine/threonine phosphatase activity"/>
    <property type="evidence" value="ECO:0007669"/>
    <property type="project" value="TreeGrafter"/>
</dbReference>
<reference evidence="7" key="1">
    <citation type="journal article" date="2021" name="New Phytol.">
        <title>Evolutionary innovations through gain and loss of genes in the ectomycorrhizal Boletales.</title>
        <authorList>
            <person name="Wu G."/>
            <person name="Miyauchi S."/>
            <person name="Morin E."/>
            <person name="Kuo A."/>
            <person name="Drula E."/>
            <person name="Varga T."/>
            <person name="Kohler A."/>
            <person name="Feng B."/>
            <person name="Cao Y."/>
            <person name="Lipzen A."/>
            <person name="Daum C."/>
            <person name="Hundley H."/>
            <person name="Pangilinan J."/>
            <person name="Johnson J."/>
            <person name="Barry K."/>
            <person name="LaButti K."/>
            <person name="Ng V."/>
            <person name="Ahrendt S."/>
            <person name="Min B."/>
            <person name="Choi I.G."/>
            <person name="Park H."/>
            <person name="Plett J.M."/>
            <person name="Magnuson J."/>
            <person name="Spatafora J.W."/>
            <person name="Nagy L.G."/>
            <person name="Henrissat B."/>
            <person name="Grigoriev I.V."/>
            <person name="Yang Z.L."/>
            <person name="Xu J."/>
            <person name="Martin F.M."/>
        </authorList>
    </citation>
    <scope>NUCLEOTIDE SEQUENCE</scope>
    <source>
        <strain evidence="7">KKN 215</strain>
    </source>
</reference>
<protein>
    <recommendedName>
        <fullName evidence="2">protein-tyrosine-phosphatase</fullName>
        <ecNumber evidence="2">3.1.3.48</ecNumber>
    </recommendedName>
</protein>
<keyword evidence="4" id="KW-0904">Protein phosphatase</keyword>
<dbReference type="PROSITE" id="PS50054">
    <property type="entry name" value="TYR_PHOSPHATASE_DUAL"/>
    <property type="match status" value="1"/>
</dbReference>
<dbReference type="Proteomes" id="UP000813824">
    <property type="component" value="Unassembled WGS sequence"/>
</dbReference>
<dbReference type="AlphaFoldDB" id="A0A8K0UHI7"/>
<comment type="similarity">
    <text evidence="1">Belongs to the protein-tyrosine phosphatase family. Non-receptor class dual specificity subfamily.</text>
</comment>
<gene>
    <name evidence="7" type="ORF">BXZ70DRAFT_875266</name>
</gene>
<evidence type="ECO:0000256" key="3">
    <source>
        <dbReference type="ARBA" id="ARBA00022801"/>
    </source>
</evidence>
<dbReference type="PANTHER" id="PTHR10159">
    <property type="entry name" value="DUAL SPECIFICITY PROTEIN PHOSPHATASE"/>
    <property type="match status" value="1"/>
</dbReference>
<dbReference type="GO" id="GO:0008330">
    <property type="term" value="F:protein tyrosine/threonine phosphatase activity"/>
    <property type="evidence" value="ECO:0007669"/>
    <property type="project" value="TreeGrafter"/>
</dbReference>
<dbReference type="GO" id="GO:0033550">
    <property type="term" value="F:MAP kinase tyrosine phosphatase activity"/>
    <property type="evidence" value="ECO:0007669"/>
    <property type="project" value="TreeGrafter"/>
</dbReference>
<dbReference type="PANTHER" id="PTHR10159:SF511">
    <property type="entry name" value="DUAL SPECIFICITY PROTEIN PHOSPHATASE 1"/>
    <property type="match status" value="1"/>
</dbReference>
<keyword evidence="3" id="KW-0378">Hydrolase</keyword>
<evidence type="ECO:0000259" key="6">
    <source>
        <dbReference type="PROSITE" id="PS50056"/>
    </source>
</evidence>
<dbReference type="OrthoDB" id="10252009at2759"/>
<dbReference type="InterPro" id="IPR020422">
    <property type="entry name" value="TYR_PHOSPHATASE_DUAL_dom"/>
</dbReference>
<evidence type="ECO:0000313" key="7">
    <source>
        <dbReference type="EMBL" id="KAH8092206.1"/>
    </source>
</evidence>